<gene>
    <name evidence="3" type="ORF">Tci_045032</name>
</gene>
<accession>A0A6L2ML06</accession>
<evidence type="ECO:0000313" key="3">
    <source>
        <dbReference type="EMBL" id="GEU73054.1"/>
    </source>
</evidence>
<evidence type="ECO:0000256" key="2">
    <source>
        <dbReference type="SAM" id="Phobius"/>
    </source>
</evidence>
<dbReference type="EMBL" id="BKCJ010006616">
    <property type="protein sequence ID" value="GEU73054.1"/>
    <property type="molecule type" value="Genomic_DNA"/>
</dbReference>
<sequence>MPITRPKRGLGNVFFANSQLVKDLSFFLTNKTGAPQGEELGLINPLSGARATGTTPGTRSIWNSTGRAGRIPSKSSGKTSGKSLTIGTSSSRLPSDLSLASFVFWAILLDVPYVTIFIACSSSLILVVIIVVVVVVVVGIDPIIRGTMTIPDEGPSIEERALLFLKAQDRVKEKAKKFRDA</sequence>
<feature type="compositionally biased region" description="Low complexity" evidence="1">
    <location>
        <begin position="73"/>
        <end position="85"/>
    </location>
</feature>
<evidence type="ECO:0000256" key="1">
    <source>
        <dbReference type="SAM" id="MobiDB-lite"/>
    </source>
</evidence>
<reference evidence="3" key="1">
    <citation type="journal article" date="2019" name="Sci. Rep.">
        <title>Draft genome of Tanacetum cinerariifolium, the natural source of mosquito coil.</title>
        <authorList>
            <person name="Yamashiro T."/>
            <person name="Shiraishi A."/>
            <person name="Satake H."/>
            <person name="Nakayama K."/>
        </authorList>
    </citation>
    <scope>NUCLEOTIDE SEQUENCE</scope>
</reference>
<feature type="compositionally biased region" description="Low complexity" evidence="1">
    <location>
        <begin position="50"/>
        <end position="59"/>
    </location>
</feature>
<dbReference type="AlphaFoldDB" id="A0A6L2ML06"/>
<feature type="transmembrane region" description="Helical" evidence="2">
    <location>
        <begin position="124"/>
        <end position="144"/>
    </location>
</feature>
<organism evidence="3">
    <name type="scientific">Tanacetum cinerariifolium</name>
    <name type="common">Dalmatian daisy</name>
    <name type="synonym">Chrysanthemum cinerariifolium</name>
    <dbReference type="NCBI Taxonomy" id="118510"/>
    <lineage>
        <taxon>Eukaryota</taxon>
        <taxon>Viridiplantae</taxon>
        <taxon>Streptophyta</taxon>
        <taxon>Embryophyta</taxon>
        <taxon>Tracheophyta</taxon>
        <taxon>Spermatophyta</taxon>
        <taxon>Magnoliopsida</taxon>
        <taxon>eudicotyledons</taxon>
        <taxon>Gunneridae</taxon>
        <taxon>Pentapetalae</taxon>
        <taxon>asterids</taxon>
        <taxon>campanulids</taxon>
        <taxon>Asterales</taxon>
        <taxon>Asteraceae</taxon>
        <taxon>Asteroideae</taxon>
        <taxon>Anthemideae</taxon>
        <taxon>Anthemidinae</taxon>
        <taxon>Tanacetum</taxon>
    </lineage>
</organism>
<keyword evidence="2" id="KW-0472">Membrane</keyword>
<comment type="caution">
    <text evidence="3">The sequence shown here is derived from an EMBL/GenBank/DDBJ whole genome shotgun (WGS) entry which is preliminary data.</text>
</comment>
<name>A0A6L2ML06_TANCI</name>
<proteinExistence type="predicted"/>
<keyword evidence="2" id="KW-0812">Transmembrane</keyword>
<keyword evidence="2" id="KW-1133">Transmembrane helix</keyword>
<feature type="region of interest" description="Disordered" evidence="1">
    <location>
        <begin position="50"/>
        <end position="85"/>
    </location>
</feature>
<protein>
    <submittedName>
        <fullName evidence="3">Uncharacterized protein</fullName>
    </submittedName>
</protein>
<feature type="transmembrane region" description="Helical" evidence="2">
    <location>
        <begin position="97"/>
        <end position="118"/>
    </location>
</feature>